<dbReference type="AlphaFoldDB" id="A0A167JNV6"/>
<protein>
    <recommendedName>
        <fullName evidence="3">Phosphatidylinositol N-acetylglucosaminyltransferase subunit H conserved domain-containing protein</fullName>
    </recommendedName>
</protein>
<dbReference type="Pfam" id="PF10181">
    <property type="entry name" value="PIG-H"/>
    <property type="match status" value="1"/>
</dbReference>
<dbReference type="OrthoDB" id="6256716at2759"/>
<dbReference type="VEuPathDB" id="FungiDB:PHYBLDRAFT_152471"/>
<dbReference type="RefSeq" id="XP_018284438.1">
    <property type="nucleotide sequence ID" value="XM_018432924.1"/>
</dbReference>
<dbReference type="UniPathway" id="UPA00196"/>
<organism evidence="4 5">
    <name type="scientific">Phycomyces blakesleeanus (strain ATCC 8743b / DSM 1359 / FGSC 10004 / NBRC 33097 / NRRL 1555)</name>
    <dbReference type="NCBI Taxonomy" id="763407"/>
    <lineage>
        <taxon>Eukaryota</taxon>
        <taxon>Fungi</taxon>
        <taxon>Fungi incertae sedis</taxon>
        <taxon>Mucoromycota</taxon>
        <taxon>Mucoromycotina</taxon>
        <taxon>Mucoromycetes</taxon>
        <taxon>Mucorales</taxon>
        <taxon>Phycomycetaceae</taxon>
        <taxon>Phycomyces</taxon>
    </lineage>
</organism>
<dbReference type="STRING" id="763407.A0A167JNV6"/>
<dbReference type="FunCoup" id="A0A167JNV6">
    <property type="interactions" value="87"/>
</dbReference>
<dbReference type="Proteomes" id="UP000077315">
    <property type="component" value="Unassembled WGS sequence"/>
</dbReference>
<feature type="domain" description="Phosphatidylinositol N-acetylglucosaminyltransferase subunit H conserved" evidence="3">
    <location>
        <begin position="81"/>
        <end position="141"/>
    </location>
</feature>
<evidence type="ECO:0000313" key="4">
    <source>
        <dbReference type="EMBL" id="OAD66398.1"/>
    </source>
</evidence>
<dbReference type="PANTHER" id="PTHR15231">
    <property type="entry name" value="PHOSPHATIDYLINOSITOL N-ACETYLGLUCOSAMINYLTRANSFERASE SUBUNIT H"/>
    <property type="match status" value="1"/>
</dbReference>
<dbReference type="GO" id="GO:0006506">
    <property type="term" value="P:GPI anchor biosynthetic process"/>
    <property type="evidence" value="ECO:0007669"/>
    <property type="project" value="UniProtKB-UniPathway"/>
</dbReference>
<name>A0A167JNV6_PHYB8</name>
<proteinExistence type="inferred from homology"/>
<evidence type="ECO:0000313" key="5">
    <source>
        <dbReference type="Proteomes" id="UP000077315"/>
    </source>
</evidence>
<dbReference type="InterPro" id="IPR019328">
    <property type="entry name" value="PIGH-H_dom"/>
</dbReference>
<dbReference type="EMBL" id="KV441003">
    <property type="protein sequence ID" value="OAD66398.1"/>
    <property type="molecule type" value="Genomic_DNA"/>
</dbReference>
<dbReference type="InParanoid" id="A0A167JNV6"/>
<dbReference type="GeneID" id="28993830"/>
<comment type="similarity">
    <text evidence="2">Belongs to the PIGH family.</text>
</comment>
<dbReference type="InterPro" id="IPR044215">
    <property type="entry name" value="PIG-H"/>
</dbReference>
<sequence length="171" mass="19488">MPTKSYTKENLTCHVLVENNSLEYIVKSPVPLFGVVDLLLGLSAAIVSWTSPSLVHTHPRWVAAIALIWIWSKYKTIHHESLLVMRDIGIQVKTVYWGGSVVSKFISRRDIEDVVINEGINFWQIKSYIAILVKDQEKMNLLPSLRPVLLDVYQGTRSVLFPAQQSLFLKK</sequence>
<reference evidence="5" key="1">
    <citation type="submission" date="2015-06" db="EMBL/GenBank/DDBJ databases">
        <title>Expansion of signal transduction pathways in fungi by whole-genome duplication.</title>
        <authorList>
            <consortium name="DOE Joint Genome Institute"/>
            <person name="Corrochano L.M."/>
            <person name="Kuo A."/>
            <person name="Marcet-Houben M."/>
            <person name="Polaino S."/>
            <person name="Salamov A."/>
            <person name="Villalobos J.M."/>
            <person name="Alvarez M.I."/>
            <person name="Avalos J."/>
            <person name="Benito E.P."/>
            <person name="Benoit I."/>
            <person name="Burger G."/>
            <person name="Camino L.P."/>
            <person name="Canovas D."/>
            <person name="Cerda-Olmedo E."/>
            <person name="Cheng J.-F."/>
            <person name="Dominguez A."/>
            <person name="Elias M."/>
            <person name="Eslava A.P."/>
            <person name="Glaser F."/>
            <person name="Grimwood J."/>
            <person name="Gutierrez G."/>
            <person name="Heitman J."/>
            <person name="Henrissat B."/>
            <person name="Iturriaga E.A."/>
            <person name="Lang B.F."/>
            <person name="Lavin J.L."/>
            <person name="Lee S."/>
            <person name="Li W."/>
            <person name="Lindquist E."/>
            <person name="Lopez-Garcia S."/>
            <person name="Luque E.M."/>
            <person name="Marcos A.T."/>
            <person name="Martin J."/>
            <person name="McCluskey K."/>
            <person name="Medina H.R."/>
            <person name="Miralles-Duran A."/>
            <person name="Miyazaki A."/>
            <person name="Munoz-Torres E."/>
            <person name="Oguiza J.A."/>
            <person name="Ohm R."/>
            <person name="Olmedo M."/>
            <person name="Orejas M."/>
            <person name="Ortiz-Castellanos L."/>
            <person name="Pisabarro A.G."/>
            <person name="Rodriguez-Romero J."/>
            <person name="Ruiz-Herrera J."/>
            <person name="Ruiz-Vazquez R."/>
            <person name="Sanz C."/>
            <person name="Schackwitz W."/>
            <person name="Schmutz J."/>
            <person name="Shahriari M."/>
            <person name="Shelest E."/>
            <person name="Silva-Franco F."/>
            <person name="Soanes D."/>
            <person name="Syed K."/>
            <person name="Tagua V.G."/>
            <person name="Talbot N.J."/>
            <person name="Thon M."/>
            <person name="De vries R.P."/>
            <person name="Wiebenga A."/>
            <person name="Yadav J.S."/>
            <person name="Braun E.L."/>
            <person name="Baker S."/>
            <person name="Garre V."/>
            <person name="Horwitz B."/>
            <person name="Torres-Martinez S."/>
            <person name="Idnurm A."/>
            <person name="Herrera-Estrella A."/>
            <person name="Gabaldon T."/>
            <person name="Grigoriev I.V."/>
        </authorList>
    </citation>
    <scope>NUCLEOTIDE SEQUENCE [LARGE SCALE GENOMIC DNA]</scope>
    <source>
        <strain evidence="5">NRRL 1555(-)</strain>
    </source>
</reference>
<dbReference type="GO" id="GO:0000506">
    <property type="term" value="C:glycosylphosphatidylinositol-N-acetylglucosaminyltransferase (GPI-GnT) complex"/>
    <property type="evidence" value="ECO:0007669"/>
    <property type="project" value="InterPro"/>
</dbReference>
<accession>A0A167JNV6</accession>
<keyword evidence="5" id="KW-1185">Reference proteome</keyword>
<dbReference type="PANTHER" id="PTHR15231:SF1">
    <property type="entry name" value="PHOSPHATIDYLINOSITOL N-ACETYLGLUCOSAMINYLTRANSFERASE SUBUNIT H"/>
    <property type="match status" value="1"/>
</dbReference>
<comment type="pathway">
    <text evidence="1">Glycolipid biosynthesis; glycosylphosphatidylinositol-anchor biosynthesis.</text>
</comment>
<evidence type="ECO:0000256" key="1">
    <source>
        <dbReference type="ARBA" id="ARBA00004687"/>
    </source>
</evidence>
<gene>
    <name evidence="4" type="ORF">PHYBLDRAFT_152471</name>
</gene>
<evidence type="ECO:0000259" key="3">
    <source>
        <dbReference type="Pfam" id="PF10181"/>
    </source>
</evidence>
<evidence type="ECO:0000256" key="2">
    <source>
        <dbReference type="ARBA" id="ARBA00009610"/>
    </source>
</evidence>